<evidence type="ECO:0000313" key="2">
    <source>
        <dbReference type="EMBL" id="GEU28646.1"/>
    </source>
</evidence>
<gene>
    <name evidence="2" type="ORF">Tci_000624</name>
</gene>
<name>A0A699GN51_TANCI</name>
<comment type="caution">
    <text evidence="2">The sequence shown here is derived from an EMBL/GenBank/DDBJ whole genome shotgun (WGS) entry which is preliminary data.</text>
</comment>
<evidence type="ECO:0000256" key="1">
    <source>
        <dbReference type="SAM" id="MobiDB-lite"/>
    </source>
</evidence>
<dbReference type="EMBL" id="BKCJ010000012">
    <property type="protein sequence ID" value="GEU28646.1"/>
    <property type="molecule type" value="Genomic_DNA"/>
</dbReference>
<feature type="region of interest" description="Disordered" evidence="1">
    <location>
        <begin position="96"/>
        <end position="125"/>
    </location>
</feature>
<feature type="compositionally biased region" description="Basic and acidic residues" evidence="1">
    <location>
        <begin position="106"/>
        <end position="115"/>
    </location>
</feature>
<dbReference type="AlphaFoldDB" id="A0A699GN51"/>
<proteinExistence type="predicted"/>
<protein>
    <submittedName>
        <fullName evidence="2">Uncharacterized protein</fullName>
    </submittedName>
</protein>
<organism evidence="2">
    <name type="scientific">Tanacetum cinerariifolium</name>
    <name type="common">Dalmatian daisy</name>
    <name type="synonym">Chrysanthemum cinerariifolium</name>
    <dbReference type="NCBI Taxonomy" id="118510"/>
    <lineage>
        <taxon>Eukaryota</taxon>
        <taxon>Viridiplantae</taxon>
        <taxon>Streptophyta</taxon>
        <taxon>Embryophyta</taxon>
        <taxon>Tracheophyta</taxon>
        <taxon>Spermatophyta</taxon>
        <taxon>Magnoliopsida</taxon>
        <taxon>eudicotyledons</taxon>
        <taxon>Gunneridae</taxon>
        <taxon>Pentapetalae</taxon>
        <taxon>asterids</taxon>
        <taxon>campanulids</taxon>
        <taxon>Asterales</taxon>
        <taxon>Asteraceae</taxon>
        <taxon>Asteroideae</taxon>
        <taxon>Anthemideae</taxon>
        <taxon>Anthemidinae</taxon>
        <taxon>Tanacetum</taxon>
    </lineage>
</organism>
<sequence length="331" mass="33389">MGETGHASVPQAARCPDGAVLLLHVPVDGRDDHPAGGPGCAVCVDAAVYHCPAGGLQACGRRPARAAQFAAERLSQAGALAAADLGRIELRDAAAGSRHPVRAGRGHAEQDHRSASEAGRARTSGRHRWRRVCGVGLLYAELDTDLPGGTARVFSKADRGQGAVFQRGVGSARVQAVSGGDHHAAPAVLRGLPDRGAGLRRLAGGGGGGLHPVPADHRAGALHAVRGIPRTVPAAASSGAGGSRQGRYPGSSVLIAALKSVIPACAGMTEPRFAGGLPSQPLQFGDAQVQHFHAGAAEVDLGAGVGAAAFDVDDHPFPELGVLDRFADAPA</sequence>
<reference evidence="2" key="1">
    <citation type="journal article" date="2019" name="Sci. Rep.">
        <title>Draft genome of Tanacetum cinerariifolium, the natural source of mosquito coil.</title>
        <authorList>
            <person name="Yamashiro T."/>
            <person name="Shiraishi A."/>
            <person name="Satake H."/>
            <person name="Nakayama K."/>
        </authorList>
    </citation>
    <scope>NUCLEOTIDE SEQUENCE</scope>
</reference>
<accession>A0A699GN51</accession>